<dbReference type="EMBL" id="JAUUTY010000006">
    <property type="protein sequence ID" value="KAK1618977.1"/>
    <property type="molecule type" value="Genomic_DNA"/>
</dbReference>
<reference evidence="3" key="1">
    <citation type="submission" date="2023-07" db="EMBL/GenBank/DDBJ databases">
        <title>A chromosome-level genome assembly of Lolium multiflorum.</title>
        <authorList>
            <person name="Chen Y."/>
            <person name="Copetti D."/>
            <person name="Kolliker R."/>
            <person name="Studer B."/>
        </authorList>
    </citation>
    <scope>NUCLEOTIDE SEQUENCE</scope>
    <source>
        <strain evidence="3">02402/16</strain>
        <tissue evidence="3">Leaf</tissue>
    </source>
</reference>
<keyword evidence="1" id="KW-0175">Coiled coil</keyword>
<evidence type="ECO:0000256" key="1">
    <source>
        <dbReference type="SAM" id="Coils"/>
    </source>
</evidence>
<organism evidence="3 4">
    <name type="scientific">Lolium multiflorum</name>
    <name type="common">Italian ryegrass</name>
    <name type="synonym">Lolium perenne subsp. multiflorum</name>
    <dbReference type="NCBI Taxonomy" id="4521"/>
    <lineage>
        <taxon>Eukaryota</taxon>
        <taxon>Viridiplantae</taxon>
        <taxon>Streptophyta</taxon>
        <taxon>Embryophyta</taxon>
        <taxon>Tracheophyta</taxon>
        <taxon>Spermatophyta</taxon>
        <taxon>Magnoliopsida</taxon>
        <taxon>Liliopsida</taxon>
        <taxon>Poales</taxon>
        <taxon>Poaceae</taxon>
        <taxon>BOP clade</taxon>
        <taxon>Pooideae</taxon>
        <taxon>Poodae</taxon>
        <taxon>Poeae</taxon>
        <taxon>Poeae Chloroplast Group 2 (Poeae type)</taxon>
        <taxon>Loliodinae</taxon>
        <taxon>Loliinae</taxon>
        <taxon>Lolium</taxon>
    </lineage>
</organism>
<evidence type="ECO:0000313" key="4">
    <source>
        <dbReference type="Proteomes" id="UP001231189"/>
    </source>
</evidence>
<protein>
    <submittedName>
        <fullName evidence="3">Uncharacterized protein</fullName>
    </submittedName>
</protein>
<evidence type="ECO:0000313" key="3">
    <source>
        <dbReference type="EMBL" id="KAK1618977.1"/>
    </source>
</evidence>
<feature type="compositionally biased region" description="Acidic residues" evidence="2">
    <location>
        <begin position="169"/>
        <end position="182"/>
    </location>
</feature>
<evidence type="ECO:0000256" key="2">
    <source>
        <dbReference type="SAM" id="MobiDB-lite"/>
    </source>
</evidence>
<comment type="caution">
    <text evidence="3">The sequence shown here is derived from an EMBL/GenBank/DDBJ whole genome shotgun (WGS) entry which is preliminary data.</text>
</comment>
<feature type="compositionally biased region" description="Low complexity" evidence="2">
    <location>
        <begin position="7"/>
        <end position="24"/>
    </location>
</feature>
<name>A0AAD8VTC2_LOLMU</name>
<feature type="compositionally biased region" description="Basic and acidic residues" evidence="2">
    <location>
        <begin position="94"/>
        <end position="109"/>
    </location>
</feature>
<keyword evidence="4" id="KW-1185">Reference proteome</keyword>
<accession>A0AAD8VTC2</accession>
<sequence>MVKKKGTAAASAATSATGSKTATAVPKRADPEVVAAIVRDAPGNWTASTMTKSDEQKTRSLGLISDKEEDIHLPVVSEVEEDPKDGDSTSNVESHVEVAEDSEASKEEDNSPFNHEAPSAEYHKILDDELTDTTESSQHDNDVDRVPFVDAAPGTFAAQPPKRPSGGFADEDELLFDSDEGYVEPPSKRAKTSSSHGRSSNFAKGSVSCFFFPKGKRNSFDSYLFRFGSWRERKYPKNVRLQQNAQSKSAQLDQAVKMAATARQETDMLKKELAELKKKLKEEDKEKAEAQIQAKEKEDNLRSSIKALLGAADIPANTVGKTLGDSAADAISLAVDSGEIV</sequence>
<feature type="compositionally biased region" description="Polar residues" evidence="2">
    <location>
        <begin position="192"/>
        <end position="203"/>
    </location>
</feature>
<gene>
    <name evidence="3" type="ORF">QYE76_024494</name>
</gene>
<feature type="coiled-coil region" evidence="1">
    <location>
        <begin position="252"/>
        <end position="307"/>
    </location>
</feature>
<feature type="compositionally biased region" description="Basic and acidic residues" evidence="2">
    <location>
        <begin position="137"/>
        <end position="147"/>
    </location>
</feature>
<dbReference type="AlphaFoldDB" id="A0AAD8VTC2"/>
<dbReference type="Proteomes" id="UP001231189">
    <property type="component" value="Unassembled WGS sequence"/>
</dbReference>
<proteinExistence type="predicted"/>
<feature type="region of interest" description="Disordered" evidence="2">
    <location>
        <begin position="1"/>
        <end position="206"/>
    </location>
</feature>